<evidence type="ECO:0000313" key="2">
    <source>
        <dbReference type="Proteomes" id="UP000576821"/>
    </source>
</evidence>
<reference evidence="1 2" key="1">
    <citation type="submission" date="2020-03" db="EMBL/GenBank/DDBJ databases">
        <title>Genomic Encyclopedia of Type Strains, Phase IV (KMG-IV): sequencing the most valuable type-strain genomes for metagenomic binning, comparative biology and taxonomic classification.</title>
        <authorList>
            <person name="Goeker M."/>
        </authorList>
    </citation>
    <scope>NUCLEOTIDE SEQUENCE [LARGE SCALE GENOMIC DNA]</scope>
    <source>
        <strain evidence="1 2">DSM 21299</strain>
    </source>
</reference>
<dbReference type="Proteomes" id="UP000576821">
    <property type="component" value="Unassembled WGS sequence"/>
</dbReference>
<evidence type="ECO:0000313" key="1">
    <source>
        <dbReference type="EMBL" id="NIJ17836.1"/>
    </source>
</evidence>
<dbReference type="Pfam" id="PF13669">
    <property type="entry name" value="Glyoxalase_4"/>
    <property type="match status" value="1"/>
</dbReference>
<dbReference type="RefSeq" id="WP_167304661.1">
    <property type="nucleotide sequence ID" value="NZ_JAASQR010000004.1"/>
</dbReference>
<accession>A0A846MHT8</accession>
<dbReference type="EMBL" id="JAASQR010000004">
    <property type="protein sequence ID" value="NIJ17836.1"/>
    <property type="molecule type" value="Genomic_DNA"/>
</dbReference>
<gene>
    <name evidence="1" type="ORF">FHS54_002836</name>
</gene>
<evidence type="ECO:0008006" key="3">
    <source>
        <dbReference type="Google" id="ProtNLM"/>
    </source>
</evidence>
<dbReference type="AlphaFoldDB" id="A0A846MHT8"/>
<proteinExistence type="predicted"/>
<dbReference type="InterPro" id="IPR029068">
    <property type="entry name" value="Glyas_Bleomycin-R_OHBP_Dase"/>
</dbReference>
<comment type="caution">
    <text evidence="1">The sequence shown here is derived from an EMBL/GenBank/DDBJ whole genome shotgun (WGS) entry which is preliminary data.</text>
</comment>
<sequence length="183" mass="20815">MSDFIFTPALAITQIAFVVPDAIEAARAHSRRYGSGPFWAVEHYPLHVHRYRGKDSVIDVTSVYGQWGNITAEFVQQHDDQPSAYRDLVKQGESRIHHFAMFVDDLDKRIAQYEAEGCEAALYGETFPNGLGRYAIMDTSKQLGVMTELYEEEGTRPFYAHLKKSAEGFDGTDPIRRMQFTDI</sequence>
<dbReference type="SUPFAM" id="SSF54593">
    <property type="entry name" value="Glyoxalase/Bleomycin resistance protein/Dihydroxybiphenyl dioxygenase"/>
    <property type="match status" value="1"/>
</dbReference>
<organism evidence="1 2">
    <name type="scientific">Sphingobium vermicomposti</name>
    <dbReference type="NCBI Taxonomy" id="529005"/>
    <lineage>
        <taxon>Bacteria</taxon>
        <taxon>Pseudomonadati</taxon>
        <taxon>Pseudomonadota</taxon>
        <taxon>Alphaproteobacteria</taxon>
        <taxon>Sphingomonadales</taxon>
        <taxon>Sphingomonadaceae</taxon>
        <taxon>Sphingobium</taxon>
    </lineage>
</organism>
<name>A0A846MHT8_9SPHN</name>
<keyword evidence="2" id="KW-1185">Reference proteome</keyword>
<protein>
    <recommendedName>
        <fullName evidence="3">VOC domain-containing protein</fullName>
    </recommendedName>
</protein>
<dbReference type="Gene3D" id="3.10.180.10">
    <property type="entry name" value="2,3-Dihydroxybiphenyl 1,2-Dioxygenase, domain 1"/>
    <property type="match status" value="1"/>
</dbReference>